<reference evidence="1" key="1">
    <citation type="submission" date="2015-05" db="EMBL/GenBank/DDBJ databases">
        <title>Permanent draft genome of Rhodopirellula islandicus K833.</title>
        <authorList>
            <person name="Kizina J."/>
            <person name="Richter M."/>
            <person name="Glockner F.O."/>
            <person name="Harder J."/>
        </authorList>
    </citation>
    <scope>NUCLEOTIDE SEQUENCE [LARGE SCALE GENOMIC DNA]</scope>
    <source>
        <strain evidence="1">K833</strain>
    </source>
</reference>
<accession>A0A0J1B8J6</accession>
<dbReference type="PATRIC" id="fig|595434.4.peg.4810"/>
<proteinExistence type="predicted"/>
<dbReference type="EMBL" id="LECT01000043">
    <property type="protein sequence ID" value="KLU02771.1"/>
    <property type="molecule type" value="Genomic_DNA"/>
</dbReference>
<comment type="caution">
    <text evidence="1">The sequence shown here is derived from an EMBL/GenBank/DDBJ whole genome shotgun (WGS) entry which is preliminary data.</text>
</comment>
<gene>
    <name evidence="1" type="ORF">RISK_005067</name>
</gene>
<organism evidence="1 2">
    <name type="scientific">Rhodopirellula islandica</name>
    <dbReference type="NCBI Taxonomy" id="595434"/>
    <lineage>
        <taxon>Bacteria</taxon>
        <taxon>Pseudomonadati</taxon>
        <taxon>Planctomycetota</taxon>
        <taxon>Planctomycetia</taxon>
        <taxon>Pirellulales</taxon>
        <taxon>Pirellulaceae</taxon>
        <taxon>Rhodopirellula</taxon>
    </lineage>
</organism>
<sequence>MKIDSVAQIYNMNSRGSVAIVPSLTNVHRGDSFATVEWCETDIAVDANEPFWISPRQVLLTQDRRCIL</sequence>
<dbReference type="Proteomes" id="UP000036367">
    <property type="component" value="Unassembled WGS sequence"/>
</dbReference>
<evidence type="ECO:0000313" key="2">
    <source>
        <dbReference type="Proteomes" id="UP000036367"/>
    </source>
</evidence>
<evidence type="ECO:0000313" key="1">
    <source>
        <dbReference type="EMBL" id="KLU02771.1"/>
    </source>
</evidence>
<protein>
    <submittedName>
        <fullName evidence="1">Uncharacterized protein</fullName>
    </submittedName>
</protein>
<dbReference type="STRING" id="595434.RISK_005067"/>
<keyword evidence="2" id="KW-1185">Reference proteome</keyword>
<name>A0A0J1B8J6_RHOIS</name>
<dbReference type="AlphaFoldDB" id="A0A0J1B8J6"/>